<keyword evidence="2" id="KW-1185">Reference proteome</keyword>
<evidence type="ECO:0000313" key="2">
    <source>
        <dbReference type="Proteomes" id="UP000762676"/>
    </source>
</evidence>
<evidence type="ECO:0000313" key="1">
    <source>
        <dbReference type="EMBL" id="GFR93764.1"/>
    </source>
</evidence>
<proteinExistence type="predicted"/>
<dbReference type="EMBL" id="BMAT01005477">
    <property type="protein sequence ID" value="GFR93764.1"/>
    <property type="molecule type" value="Genomic_DNA"/>
</dbReference>
<dbReference type="Proteomes" id="UP000762676">
    <property type="component" value="Unassembled WGS sequence"/>
</dbReference>
<name>A0AAV4H7P4_9GAST</name>
<dbReference type="AlphaFoldDB" id="A0AAV4H7P4"/>
<protein>
    <submittedName>
        <fullName evidence="1">Uncharacterized protein</fullName>
    </submittedName>
</protein>
<comment type="caution">
    <text evidence="1">The sequence shown here is derived from an EMBL/GenBank/DDBJ whole genome shotgun (WGS) entry which is preliminary data.</text>
</comment>
<accession>A0AAV4H7P4</accession>
<sequence>MSLVPSRWPLRLTDQTSKRSGYSLKLTAWRTHHKGAGTHRGRRGLVGGTDIGAVKASAGQGLDSYSLSSVMTLYGPPDADTGTSALYGRAAVMRQSTLQSTLPGALDGSFPSSYGVNHSDLTRPVGPLVGPPSCLHALLLSSVPLLCRRISIPRKLRRR</sequence>
<reference evidence="1 2" key="1">
    <citation type="journal article" date="2021" name="Elife">
        <title>Chloroplast acquisition without the gene transfer in kleptoplastic sea slugs, Plakobranchus ocellatus.</title>
        <authorList>
            <person name="Maeda T."/>
            <person name="Takahashi S."/>
            <person name="Yoshida T."/>
            <person name="Shimamura S."/>
            <person name="Takaki Y."/>
            <person name="Nagai Y."/>
            <person name="Toyoda A."/>
            <person name="Suzuki Y."/>
            <person name="Arimoto A."/>
            <person name="Ishii H."/>
            <person name="Satoh N."/>
            <person name="Nishiyama T."/>
            <person name="Hasebe M."/>
            <person name="Maruyama T."/>
            <person name="Minagawa J."/>
            <person name="Obokata J."/>
            <person name="Shigenobu S."/>
        </authorList>
    </citation>
    <scope>NUCLEOTIDE SEQUENCE [LARGE SCALE GENOMIC DNA]</scope>
</reference>
<gene>
    <name evidence="1" type="ORF">ElyMa_002650900</name>
</gene>
<organism evidence="1 2">
    <name type="scientific">Elysia marginata</name>
    <dbReference type="NCBI Taxonomy" id="1093978"/>
    <lineage>
        <taxon>Eukaryota</taxon>
        <taxon>Metazoa</taxon>
        <taxon>Spiralia</taxon>
        <taxon>Lophotrochozoa</taxon>
        <taxon>Mollusca</taxon>
        <taxon>Gastropoda</taxon>
        <taxon>Heterobranchia</taxon>
        <taxon>Euthyneura</taxon>
        <taxon>Panpulmonata</taxon>
        <taxon>Sacoglossa</taxon>
        <taxon>Placobranchoidea</taxon>
        <taxon>Plakobranchidae</taxon>
        <taxon>Elysia</taxon>
    </lineage>
</organism>